<comment type="caution">
    <text evidence="1">The sequence shown here is derived from an EMBL/GenBank/DDBJ whole genome shotgun (WGS) entry which is preliminary data.</text>
</comment>
<protein>
    <submittedName>
        <fullName evidence="1">Uncharacterized protein</fullName>
    </submittedName>
</protein>
<name>A0A9W9WDY2_9EURO</name>
<evidence type="ECO:0000313" key="2">
    <source>
        <dbReference type="Proteomes" id="UP001147760"/>
    </source>
</evidence>
<dbReference type="EMBL" id="JAPWDO010000010">
    <property type="protein sequence ID" value="KAJ5454969.1"/>
    <property type="molecule type" value="Genomic_DNA"/>
</dbReference>
<dbReference type="Proteomes" id="UP001147760">
    <property type="component" value="Unassembled WGS sequence"/>
</dbReference>
<gene>
    <name evidence="1" type="ORF">N7530_012738</name>
</gene>
<organism evidence="1 2">
    <name type="scientific">Penicillium desertorum</name>
    <dbReference type="NCBI Taxonomy" id="1303715"/>
    <lineage>
        <taxon>Eukaryota</taxon>
        <taxon>Fungi</taxon>
        <taxon>Dikarya</taxon>
        <taxon>Ascomycota</taxon>
        <taxon>Pezizomycotina</taxon>
        <taxon>Eurotiomycetes</taxon>
        <taxon>Eurotiomycetidae</taxon>
        <taxon>Eurotiales</taxon>
        <taxon>Aspergillaceae</taxon>
        <taxon>Penicillium</taxon>
    </lineage>
</organism>
<accession>A0A9W9WDY2</accession>
<proteinExistence type="predicted"/>
<dbReference type="AlphaFoldDB" id="A0A9W9WDY2"/>
<sequence>MDQPSRNGYHSDLDTEAAFTGLREVLAPPPFLATGNEGLCLSYQSLFPMPTGGRMGRHSSIECYFYPSYDSACAQEWKGPDLLSLSTCTEDVFIYLSTFHLLEKLDCAEIRLWILSNEGDGMLEVYPFFLARGDSMLGSLPQFRKLVQDVIATQDMEKSHFRLSIRPRNQGTPGSLNAKRTPNIWPMVHVPASPLDPYLFVENIVGGYRRY</sequence>
<reference evidence="1" key="2">
    <citation type="journal article" date="2023" name="IMA Fungus">
        <title>Comparative genomic study of the Penicillium genus elucidates a diverse pangenome and 15 lateral gene transfer events.</title>
        <authorList>
            <person name="Petersen C."/>
            <person name="Sorensen T."/>
            <person name="Nielsen M.R."/>
            <person name="Sondergaard T.E."/>
            <person name="Sorensen J.L."/>
            <person name="Fitzpatrick D.A."/>
            <person name="Frisvad J.C."/>
            <person name="Nielsen K.L."/>
        </authorList>
    </citation>
    <scope>NUCLEOTIDE SEQUENCE</scope>
    <source>
        <strain evidence="1">IBT 17660</strain>
    </source>
</reference>
<reference evidence="1" key="1">
    <citation type="submission" date="2022-12" db="EMBL/GenBank/DDBJ databases">
        <authorList>
            <person name="Petersen C."/>
        </authorList>
    </citation>
    <scope>NUCLEOTIDE SEQUENCE</scope>
    <source>
        <strain evidence="1">IBT 17660</strain>
    </source>
</reference>
<evidence type="ECO:0000313" key="1">
    <source>
        <dbReference type="EMBL" id="KAJ5454969.1"/>
    </source>
</evidence>
<keyword evidence="2" id="KW-1185">Reference proteome</keyword>
<dbReference type="OrthoDB" id="4349275at2759"/>